<evidence type="ECO:0000256" key="8">
    <source>
        <dbReference type="SAM" id="MobiDB-lite"/>
    </source>
</evidence>
<organism evidence="10 11">
    <name type="scientific">Cyphellophora attinorum</name>
    <dbReference type="NCBI Taxonomy" id="1664694"/>
    <lineage>
        <taxon>Eukaryota</taxon>
        <taxon>Fungi</taxon>
        <taxon>Dikarya</taxon>
        <taxon>Ascomycota</taxon>
        <taxon>Pezizomycotina</taxon>
        <taxon>Eurotiomycetes</taxon>
        <taxon>Chaetothyriomycetidae</taxon>
        <taxon>Chaetothyriales</taxon>
        <taxon>Cyphellophoraceae</taxon>
        <taxon>Cyphellophora</taxon>
    </lineage>
</organism>
<evidence type="ECO:0000313" key="10">
    <source>
        <dbReference type="EMBL" id="KPI46073.1"/>
    </source>
</evidence>
<reference evidence="10 11" key="1">
    <citation type="submission" date="2015-06" db="EMBL/GenBank/DDBJ databases">
        <title>Draft genome of the ant-associated black yeast Phialophora attae CBS 131958.</title>
        <authorList>
            <person name="Moreno L.F."/>
            <person name="Stielow B.J."/>
            <person name="de Hoog S."/>
            <person name="Vicente V.A."/>
            <person name="Weiss V.A."/>
            <person name="de Vries M."/>
            <person name="Cruz L.M."/>
            <person name="Souza E.M."/>
        </authorList>
    </citation>
    <scope>NUCLEOTIDE SEQUENCE [LARGE SCALE GENOMIC DNA]</scope>
    <source>
        <strain evidence="10 11">CBS 131958</strain>
    </source>
</reference>
<evidence type="ECO:0000313" key="11">
    <source>
        <dbReference type="Proteomes" id="UP000038010"/>
    </source>
</evidence>
<comment type="subcellular location">
    <subcellularLocation>
        <location evidence="1">Cell membrane</location>
        <topology evidence="1">Multi-pass membrane protein</topology>
    </subcellularLocation>
</comment>
<gene>
    <name evidence="10" type="ORF">AB675_648</name>
</gene>
<evidence type="ECO:0000256" key="7">
    <source>
        <dbReference type="ARBA" id="ARBA00023136"/>
    </source>
</evidence>
<dbReference type="Proteomes" id="UP000038010">
    <property type="component" value="Unassembled WGS sequence"/>
</dbReference>
<feature type="transmembrane region" description="Helical" evidence="9">
    <location>
        <begin position="93"/>
        <end position="113"/>
    </location>
</feature>
<dbReference type="InterPro" id="IPR038665">
    <property type="entry name" value="Voltage-dep_anion_channel_sf"/>
</dbReference>
<dbReference type="InterPro" id="IPR004695">
    <property type="entry name" value="SLAC1/Mae1/Ssu1/TehA"/>
</dbReference>
<dbReference type="PANTHER" id="PTHR31686">
    <property type="match status" value="1"/>
</dbReference>
<feature type="transmembrane region" description="Helical" evidence="9">
    <location>
        <begin position="129"/>
        <end position="153"/>
    </location>
</feature>
<dbReference type="GO" id="GO:0005886">
    <property type="term" value="C:plasma membrane"/>
    <property type="evidence" value="ECO:0007669"/>
    <property type="project" value="UniProtKB-SubCell"/>
</dbReference>
<keyword evidence="4" id="KW-1003">Cell membrane</keyword>
<sequence length="463" mass="51316">MATDKNHQDRANNHLDVEHDAVFLQKVNGGTGPATSPSQPTDVPERGFRRTVHNFTPSWFIITMSTGICAILLKQMPPPYDADWLRILADVFFVFNISLFLLFSVITVIRYIWYPHIWHRVVRHPHQSLFLACFPVGLATIINMIALVCAPAWGQGWAVFAWVLWWIVLVLALGTCFHLTFTIMTHRRHDLGEMSALYLIPIVAVVIVATSGSLVATAIPGRENKLWTLYISYILWGLGSPLSWIILTLYFLRLATYTPLKREVIVSLLLPIGPLGLEGFSLITLSKVAQELFLEVHAFPHSSPEAGSIITSVSILLGLLFWGFALVWFVIAVMMLAVSGGFPFNMGWWGFIFPVGVFTLLTGALGTSLESKFMKILTCILTAICIVMWLVVAAGTIYRSFTMEMFYSPCLGTNLYAKGRAGAAERQAEGKSTGAAKNGADEEAINPSETTMVAQDSEEAKLR</sequence>
<name>A0A0N1P4P8_9EURO</name>
<dbReference type="GO" id="GO:0000319">
    <property type="term" value="F:sulfite transmembrane transporter activity"/>
    <property type="evidence" value="ECO:0007669"/>
    <property type="project" value="TreeGrafter"/>
</dbReference>
<evidence type="ECO:0000256" key="2">
    <source>
        <dbReference type="ARBA" id="ARBA00008566"/>
    </source>
</evidence>
<dbReference type="OrthoDB" id="1099at2759"/>
<feature type="transmembrane region" description="Helical" evidence="9">
    <location>
        <begin position="231"/>
        <end position="252"/>
    </location>
</feature>
<dbReference type="Gene3D" id="1.50.10.150">
    <property type="entry name" value="Voltage-dependent anion channel"/>
    <property type="match status" value="1"/>
</dbReference>
<evidence type="ECO:0000256" key="9">
    <source>
        <dbReference type="SAM" id="Phobius"/>
    </source>
</evidence>
<feature type="transmembrane region" description="Helical" evidence="9">
    <location>
        <begin position="55"/>
        <end position="73"/>
    </location>
</feature>
<dbReference type="CDD" id="cd09318">
    <property type="entry name" value="TDT_SSU1"/>
    <property type="match status" value="1"/>
</dbReference>
<proteinExistence type="inferred from homology"/>
<comment type="caution">
    <text evidence="10">The sequence shown here is derived from an EMBL/GenBank/DDBJ whole genome shotgun (WGS) entry which is preliminary data.</text>
</comment>
<keyword evidence="3" id="KW-0813">Transport</keyword>
<keyword evidence="6 9" id="KW-1133">Transmembrane helix</keyword>
<accession>A0A0N1P4P8</accession>
<keyword evidence="5 9" id="KW-0812">Transmembrane</keyword>
<keyword evidence="7 9" id="KW-0472">Membrane</keyword>
<feature type="transmembrane region" description="Helical" evidence="9">
    <location>
        <begin position="348"/>
        <end position="367"/>
    </location>
</feature>
<dbReference type="EMBL" id="LFJN01000001">
    <property type="protein sequence ID" value="KPI46073.1"/>
    <property type="molecule type" value="Genomic_DNA"/>
</dbReference>
<evidence type="ECO:0000256" key="1">
    <source>
        <dbReference type="ARBA" id="ARBA00004651"/>
    </source>
</evidence>
<dbReference type="RefSeq" id="XP_018006036.1">
    <property type="nucleotide sequence ID" value="XM_018146785.1"/>
</dbReference>
<feature type="region of interest" description="Disordered" evidence="8">
    <location>
        <begin position="427"/>
        <end position="463"/>
    </location>
</feature>
<dbReference type="PANTHER" id="PTHR31686:SF3">
    <property type="entry name" value="ACID TRANSPORT PROTEIN, PUTATIVE (AFU_ORTHOLOGUE AFUA_4G09410)-RELATED"/>
    <property type="match status" value="1"/>
</dbReference>
<dbReference type="AlphaFoldDB" id="A0A0N1P4P8"/>
<dbReference type="VEuPathDB" id="FungiDB:AB675_648"/>
<evidence type="ECO:0000256" key="5">
    <source>
        <dbReference type="ARBA" id="ARBA00022692"/>
    </source>
</evidence>
<evidence type="ECO:0000256" key="4">
    <source>
        <dbReference type="ARBA" id="ARBA00022475"/>
    </source>
</evidence>
<evidence type="ECO:0000256" key="6">
    <source>
        <dbReference type="ARBA" id="ARBA00022989"/>
    </source>
</evidence>
<comment type="similarity">
    <text evidence="2">Belongs to the tellurite-resistance/dicarboxylate transporter (TDT) family.</text>
</comment>
<dbReference type="InterPro" id="IPR051629">
    <property type="entry name" value="Sulfite_efflux_TDT"/>
</dbReference>
<feature type="transmembrane region" description="Helical" evidence="9">
    <location>
        <begin position="309"/>
        <end position="336"/>
    </location>
</feature>
<feature type="transmembrane region" description="Helical" evidence="9">
    <location>
        <begin position="159"/>
        <end position="184"/>
    </location>
</feature>
<keyword evidence="11" id="KW-1185">Reference proteome</keyword>
<feature type="transmembrane region" description="Helical" evidence="9">
    <location>
        <begin position="196"/>
        <end position="219"/>
    </location>
</feature>
<dbReference type="Pfam" id="PF03595">
    <property type="entry name" value="SLAC1"/>
    <property type="match status" value="1"/>
</dbReference>
<protein>
    <submittedName>
        <fullName evidence="10">Sulfite efflux pump SSU1</fullName>
    </submittedName>
</protein>
<dbReference type="GeneID" id="28738655"/>
<feature type="transmembrane region" description="Helical" evidence="9">
    <location>
        <begin position="264"/>
        <end position="289"/>
    </location>
</feature>
<evidence type="ECO:0000256" key="3">
    <source>
        <dbReference type="ARBA" id="ARBA00022448"/>
    </source>
</evidence>
<feature type="transmembrane region" description="Helical" evidence="9">
    <location>
        <begin position="373"/>
        <end position="398"/>
    </location>
</feature>